<accession>X1LIP7</accession>
<evidence type="ECO:0000256" key="1">
    <source>
        <dbReference type="SAM" id="Coils"/>
    </source>
</evidence>
<sequence length="80" mass="9597">MKNATGSSPVGIRIPKDIKRKFDEYCDKKGLRKSYLLGKIIEEKLLELEEDEMDLKLVEERMEEERITLEEFNKYMDKRI</sequence>
<evidence type="ECO:0008006" key="3">
    <source>
        <dbReference type="Google" id="ProtNLM"/>
    </source>
</evidence>
<dbReference type="AlphaFoldDB" id="X1LIP7"/>
<proteinExistence type="predicted"/>
<organism evidence="2">
    <name type="scientific">marine sediment metagenome</name>
    <dbReference type="NCBI Taxonomy" id="412755"/>
    <lineage>
        <taxon>unclassified sequences</taxon>
        <taxon>metagenomes</taxon>
        <taxon>ecological metagenomes</taxon>
    </lineage>
</organism>
<feature type="coiled-coil region" evidence="1">
    <location>
        <begin position="41"/>
        <end position="68"/>
    </location>
</feature>
<protein>
    <recommendedName>
        <fullName evidence="3">Ribbon-helix-helix protein CopG domain-containing protein</fullName>
    </recommendedName>
</protein>
<dbReference type="EMBL" id="BARV01002601">
    <property type="protein sequence ID" value="GAH93998.1"/>
    <property type="molecule type" value="Genomic_DNA"/>
</dbReference>
<keyword evidence="1" id="KW-0175">Coiled coil</keyword>
<evidence type="ECO:0000313" key="2">
    <source>
        <dbReference type="EMBL" id="GAH93998.1"/>
    </source>
</evidence>
<name>X1LIP7_9ZZZZ</name>
<comment type="caution">
    <text evidence="2">The sequence shown here is derived from an EMBL/GenBank/DDBJ whole genome shotgun (WGS) entry which is preliminary data.</text>
</comment>
<reference evidence="2" key="1">
    <citation type="journal article" date="2014" name="Front. Microbiol.">
        <title>High frequency of phylogenetically diverse reductive dehalogenase-homologous genes in deep subseafloor sedimentary metagenomes.</title>
        <authorList>
            <person name="Kawai M."/>
            <person name="Futagami T."/>
            <person name="Toyoda A."/>
            <person name="Takaki Y."/>
            <person name="Nishi S."/>
            <person name="Hori S."/>
            <person name="Arai W."/>
            <person name="Tsubouchi T."/>
            <person name="Morono Y."/>
            <person name="Uchiyama I."/>
            <person name="Ito T."/>
            <person name="Fujiyama A."/>
            <person name="Inagaki F."/>
            <person name="Takami H."/>
        </authorList>
    </citation>
    <scope>NUCLEOTIDE SEQUENCE</scope>
    <source>
        <strain evidence="2">Expedition CK06-06</strain>
    </source>
</reference>
<gene>
    <name evidence="2" type="ORF">S06H3_06644</name>
</gene>